<evidence type="ECO:0000256" key="2">
    <source>
        <dbReference type="ARBA" id="ARBA00023157"/>
    </source>
</evidence>
<dbReference type="InterPro" id="IPR003599">
    <property type="entry name" value="Ig_sub"/>
</dbReference>
<organism evidence="6 7">
    <name type="scientific">Drosophila navojoa</name>
    <name type="common">Fruit fly</name>
    <dbReference type="NCBI Taxonomy" id="7232"/>
    <lineage>
        <taxon>Eukaryota</taxon>
        <taxon>Metazoa</taxon>
        <taxon>Ecdysozoa</taxon>
        <taxon>Arthropoda</taxon>
        <taxon>Hexapoda</taxon>
        <taxon>Insecta</taxon>
        <taxon>Pterygota</taxon>
        <taxon>Neoptera</taxon>
        <taxon>Endopterygota</taxon>
        <taxon>Diptera</taxon>
        <taxon>Brachycera</taxon>
        <taxon>Muscomorpha</taxon>
        <taxon>Ephydroidea</taxon>
        <taxon>Drosophilidae</taxon>
        <taxon>Drosophila</taxon>
    </lineage>
</organism>
<keyword evidence="2" id="KW-1015">Disulfide bond</keyword>
<dbReference type="OMA" id="RCIANAR"/>
<keyword evidence="7" id="KW-1185">Reference proteome</keyword>
<feature type="region of interest" description="Disordered" evidence="4">
    <location>
        <begin position="1"/>
        <end position="25"/>
    </location>
</feature>
<dbReference type="Gene3D" id="2.60.40.10">
    <property type="entry name" value="Immunoglobulins"/>
    <property type="match status" value="4"/>
</dbReference>
<dbReference type="AlphaFoldDB" id="A0A484AT55"/>
<feature type="region of interest" description="Disordered" evidence="4">
    <location>
        <begin position="400"/>
        <end position="449"/>
    </location>
</feature>
<dbReference type="PANTHER" id="PTHR44170">
    <property type="entry name" value="PROTEIN SIDEKICK"/>
    <property type="match status" value="1"/>
</dbReference>
<dbReference type="GO" id="GO:0098609">
    <property type="term" value="P:cell-cell adhesion"/>
    <property type="evidence" value="ECO:0007669"/>
    <property type="project" value="TreeGrafter"/>
</dbReference>
<name>A0A484AT55_DRONA</name>
<feature type="domain" description="Ig-like" evidence="5">
    <location>
        <begin position="1"/>
        <end position="77"/>
    </location>
</feature>
<proteinExistence type="predicted"/>
<dbReference type="SMART" id="SM00408">
    <property type="entry name" value="IGc2"/>
    <property type="match status" value="3"/>
</dbReference>
<feature type="compositionally biased region" description="Gly residues" evidence="4">
    <location>
        <begin position="405"/>
        <end position="435"/>
    </location>
</feature>
<dbReference type="PROSITE" id="PS50835">
    <property type="entry name" value="IG_LIKE"/>
    <property type="match status" value="3"/>
</dbReference>
<keyword evidence="1" id="KW-0677">Repeat</keyword>
<feature type="compositionally biased region" description="Polar residues" evidence="4">
    <location>
        <begin position="1"/>
        <end position="11"/>
    </location>
</feature>
<dbReference type="STRING" id="7232.A0A484AT55"/>
<sequence length="476" mass="51566">MTTNESESANVNAVEKGPGSGSPQPTYRWLKDGIPVADYSSSQFYRIHNTKREDAGSYQCIARNEAGSIFSEKSEVVVAYMGTFENQNEGHLTVVSGHPAIFDMPAIDSVPKPSVSWQAENRTLNYDIKYALTQANQLIVLSADKQDVQAYRAHAMNTQLGREEASALIYLNVTGDPFVEVAPEIIVPPQDLKLKRGEGVAELQCIANARPLHELETIWLKDGLPVENAGILHTLNNPWNRTLALLQANSSHAGEYTCQVRLRSGGFQTVTANAHVYILEPPMFFTPMRAETFGDFGGQVMLPCDVVGDPTPQVQWFRNAERIEAQLLSGGYSVKADNTLIIKKLTLEDEGMFQCLATNEAGEKSAYTWLRVKTATTEAAAVPQPRVKRLAQPRILRVRASHAGMGSGPRSGSGSGSSLGSGSGSGSGTGSGSGMGMNAKHPGKGNKRKEFRFGMGIKNAKPLTAHIHYSTHCTSN</sequence>
<dbReference type="InterPro" id="IPR007110">
    <property type="entry name" value="Ig-like_dom"/>
</dbReference>
<dbReference type="OrthoDB" id="8923679at2759"/>
<dbReference type="FunFam" id="2.60.40.10:FF:000032">
    <property type="entry name" value="palladin isoform X1"/>
    <property type="match status" value="1"/>
</dbReference>
<gene>
    <name evidence="6" type="ORF">AWZ03_013962</name>
</gene>
<dbReference type="InterPro" id="IPR013783">
    <property type="entry name" value="Ig-like_fold"/>
</dbReference>
<evidence type="ECO:0000259" key="5">
    <source>
        <dbReference type="PROSITE" id="PS50835"/>
    </source>
</evidence>
<evidence type="ECO:0000313" key="7">
    <source>
        <dbReference type="Proteomes" id="UP000295192"/>
    </source>
</evidence>
<dbReference type="EMBL" id="LSRL02000924">
    <property type="protein sequence ID" value="TDG39616.1"/>
    <property type="molecule type" value="Genomic_DNA"/>
</dbReference>
<protein>
    <recommendedName>
        <fullName evidence="5">Ig-like domain-containing protein</fullName>
    </recommendedName>
</protein>
<evidence type="ECO:0000313" key="6">
    <source>
        <dbReference type="EMBL" id="TDG39616.1"/>
    </source>
</evidence>
<evidence type="ECO:0000256" key="3">
    <source>
        <dbReference type="ARBA" id="ARBA00023319"/>
    </source>
</evidence>
<keyword evidence="3" id="KW-0393">Immunoglobulin domain</keyword>
<feature type="domain" description="Ig-like" evidence="5">
    <location>
        <begin position="183"/>
        <end position="273"/>
    </location>
</feature>
<dbReference type="Pfam" id="PF07679">
    <property type="entry name" value="I-set"/>
    <property type="match status" value="2"/>
</dbReference>
<comment type="caution">
    <text evidence="6">The sequence shown here is derived from an EMBL/GenBank/DDBJ whole genome shotgun (WGS) entry which is preliminary data.</text>
</comment>
<evidence type="ECO:0000256" key="1">
    <source>
        <dbReference type="ARBA" id="ARBA00022737"/>
    </source>
</evidence>
<evidence type="ECO:0000256" key="4">
    <source>
        <dbReference type="SAM" id="MobiDB-lite"/>
    </source>
</evidence>
<dbReference type="InterPro" id="IPR036179">
    <property type="entry name" value="Ig-like_dom_sf"/>
</dbReference>
<dbReference type="InterPro" id="IPR003598">
    <property type="entry name" value="Ig_sub2"/>
</dbReference>
<feature type="domain" description="Ig-like" evidence="5">
    <location>
        <begin position="281"/>
        <end position="368"/>
    </location>
</feature>
<accession>A0A484AT55</accession>
<dbReference type="CDD" id="cd00096">
    <property type="entry name" value="Ig"/>
    <property type="match status" value="2"/>
</dbReference>
<dbReference type="Proteomes" id="UP000295192">
    <property type="component" value="Unassembled WGS sequence"/>
</dbReference>
<dbReference type="InterPro" id="IPR013098">
    <property type="entry name" value="Ig_I-set"/>
</dbReference>
<dbReference type="GO" id="GO:0016020">
    <property type="term" value="C:membrane"/>
    <property type="evidence" value="ECO:0007669"/>
    <property type="project" value="UniProtKB-SubCell"/>
</dbReference>
<reference evidence="6 7" key="1">
    <citation type="journal article" date="2019" name="J. Hered.">
        <title>An Improved Genome Assembly for Drosophila navojoa, the Basal Species in the mojavensis Cluster.</title>
        <authorList>
            <person name="Vanderlinde T."/>
            <person name="Dupim E.G."/>
            <person name="Nazario-Yepiz N.O."/>
            <person name="Carvalho A.B."/>
        </authorList>
    </citation>
    <scope>NUCLEOTIDE SEQUENCE [LARGE SCALE GENOMIC DNA]</scope>
    <source>
        <strain evidence="6">Navoj_Jal97</strain>
        <tissue evidence="6">Whole organism</tissue>
    </source>
</reference>
<dbReference type="Pfam" id="PF13927">
    <property type="entry name" value="Ig_3"/>
    <property type="match status" value="2"/>
</dbReference>
<dbReference type="SUPFAM" id="SSF48726">
    <property type="entry name" value="Immunoglobulin"/>
    <property type="match status" value="4"/>
</dbReference>
<dbReference type="PANTHER" id="PTHR44170:SF46">
    <property type="entry name" value="PROTEIN SIDEKICK"/>
    <property type="match status" value="1"/>
</dbReference>
<dbReference type="SMART" id="SM00409">
    <property type="entry name" value="IG"/>
    <property type="match status" value="4"/>
</dbReference>